<dbReference type="KEGG" id="salq:SYNTR_0694"/>
<proteinExistence type="predicted"/>
<dbReference type="EMBL" id="CP046457">
    <property type="protein sequence ID" value="QGT99287.1"/>
    <property type="molecule type" value="Genomic_DNA"/>
</dbReference>
<dbReference type="Proteomes" id="UP000426444">
    <property type="component" value="Chromosome"/>
</dbReference>
<protein>
    <submittedName>
        <fullName evidence="1">Uncharacterized protein</fullName>
    </submittedName>
</protein>
<evidence type="ECO:0000313" key="2">
    <source>
        <dbReference type="Proteomes" id="UP000426444"/>
    </source>
</evidence>
<keyword evidence="2" id="KW-1185">Reference proteome</keyword>
<dbReference type="RefSeq" id="WP_156203202.1">
    <property type="nucleotide sequence ID" value="NZ_CP046457.1"/>
</dbReference>
<accession>A0A6I6DDK5</accession>
<dbReference type="AlphaFoldDB" id="A0A6I6DDK5"/>
<organism evidence="1 2">
    <name type="scientific">Candidatus Syntrophocurvum alkaliphilum</name>
    <dbReference type="NCBI Taxonomy" id="2293317"/>
    <lineage>
        <taxon>Bacteria</taxon>
        <taxon>Bacillati</taxon>
        <taxon>Bacillota</taxon>
        <taxon>Clostridia</taxon>
        <taxon>Eubacteriales</taxon>
        <taxon>Syntrophomonadaceae</taxon>
        <taxon>Candidatus Syntrophocurvum</taxon>
    </lineage>
</organism>
<sequence>MSSNFIIACFFGAMGFFIPFAIKLQDINEEVSNINKKIKQLNIDKEN</sequence>
<evidence type="ECO:0000313" key="1">
    <source>
        <dbReference type="EMBL" id="QGT99287.1"/>
    </source>
</evidence>
<reference evidence="2" key="1">
    <citation type="journal article" date="2019" name="Microbiology">
        <title>Complete Genome Sequence of an Uncultured Bacterium of the Candidate Phylum Bipolaricaulota.</title>
        <authorList>
            <person name="Kadnikov V.V."/>
            <person name="Mardanov A.V."/>
            <person name="Beletsky A.V."/>
            <person name="Frank Y.A."/>
            <person name="Karnachuk O.V."/>
            <person name="Ravin N.V."/>
        </authorList>
    </citation>
    <scope>NUCLEOTIDE SEQUENCE [LARGE SCALE GENOMIC DNA]</scope>
</reference>
<name>A0A6I6DDK5_9FIRM</name>
<gene>
    <name evidence="1" type="ORF">SYNTR_0694</name>
</gene>